<keyword evidence="3" id="KW-1185">Reference proteome</keyword>
<dbReference type="AlphaFoldDB" id="A0AAD7HAJ0"/>
<dbReference type="EMBL" id="JARKIB010000292">
    <property type="protein sequence ID" value="KAJ7716370.1"/>
    <property type="molecule type" value="Genomic_DNA"/>
</dbReference>
<evidence type="ECO:0000313" key="3">
    <source>
        <dbReference type="Proteomes" id="UP001215598"/>
    </source>
</evidence>
<evidence type="ECO:0000256" key="1">
    <source>
        <dbReference type="SAM" id="MobiDB-lite"/>
    </source>
</evidence>
<organism evidence="2 3">
    <name type="scientific">Mycena metata</name>
    <dbReference type="NCBI Taxonomy" id="1033252"/>
    <lineage>
        <taxon>Eukaryota</taxon>
        <taxon>Fungi</taxon>
        <taxon>Dikarya</taxon>
        <taxon>Basidiomycota</taxon>
        <taxon>Agaricomycotina</taxon>
        <taxon>Agaricomycetes</taxon>
        <taxon>Agaricomycetidae</taxon>
        <taxon>Agaricales</taxon>
        <taxon>Marasmiineae</taxon>
        <taxon>Mycenaceae</taxon>
        <taxon>Mycena</taxon>
    </lineage>
</organism>
<name>A0AAD7HAJ0_9AGAR</name>
<reference evidence="2" key="1">
    <citation type="submission" date="2023-03" db="EMBL/GenBank/DDBJ databases">
        <title>Massive genome expansion in bonnet fungi (Mycena s.s.) driven by repeated elements and novel gene families across ecological guilds.</title>
        <authorList>
            <consortium name="Lawrence Berkeley National Laboratory"/>
            <person name="Harder C.B."/>
            <person name="Miyauchi S."/>
            <person name="Viragh M."/>
            <person name="Kuo A."/>
            <person name="Thoen E."/>
            <person name="Andreopoulos B."/>
            <person name="Lu D."/>
            <person name="Skrede I."/>
            <person name="Drula E."/>
            <person name="Henrissat B."/>
            <person name="Morin E."/>
            <person name="Kohler A."/>
            <person name="Barry K."/>
            <person name="LaButti K."/>
            <person name="Morin E."/>
            <person name="Salamov A."/>
            <person name="Lipzen A."/>
            <person name="Mereny Z."/>
            <person name="Hegedus B."/>
            <person name="Baldrian P."/>
            <person name="Stursova M."/>
            <person name="Weitz H."/>
            <person name="Taylor A."/>
            <person name="Grigoriev I.V."/>
            <person name="Nagy L.G."/>
            <person name="Martin F."/>
            <person name="Kauserud H."/>
        </authorList>
    </citation>
    <scope>NUCLEOTIDE SEQUENCE</scope>
    <source>
        <strain evidence="2">CBHHK182m</strain>
    </source>
</reference>
<proteinExistence type="predicted"/>
<sequence>MFRERRFEDDGEQEKGDCISLVMLTSTVRHSRHSVPATCSHSLSLSHSNLERQATSTRRTAAAKACAMPAPQLPPAWERDAVELGAEPPPPTTHTPAAGSCSTPFAGAGANTAEPGVGSSPAARQAYLAAELHAAQTELERAGWGAIRGRSRGGYARWRSGSRARGRLGSSRLLSALGWRGNGRFIAHLLRAGRGRILLCFYGRLLLRLAWALLFNLASNLNSAALDSFLPLTGKYSQLPKSWELQPAM</sequence>
<dbReference type="Proteomes" id="UP001215598">
    <property type="component" value="Unassembled WGS sequence"/>
</dbReference>
<feature type="region of interest" description="Disordered" evidence="1">
    <location>
        <begin position="83"/>
        <end position="117"/>
    </location>
</feature>
<comment type="caution">
    <text evidence="2">The sequence shown here is derived from an EMBL/GenBank/DDBJ whole genome shotgun (WGS) entry which is preliminary data.</text>
</comment>
<protein>
    <submittedName>
        <fullName evidence="2">Uncharacterized protein</fullName>
    </submittedName>
</protein>
<accession>A0AAD7HAJ0</accession>
<gene>
    <name evidence="2" type="ORF">B0H16DRAFT_1476787</name>
</gene>
<evidence type="ECO:0000313" key="2">
    <source>
        <dbReference type="EMBL" id="KAJ7716370.1"/>
    </source>
</evidence>